<sequence>MEGNMLNTSSNTEESVQSGRDEENGPIQMDFAIVQMIQSILQNRTLLERPYLPRSPGRVLLPLLATPQASNPIFPKMSLAPRNRCVLPPRGGQKMCSMEICKKVHNKIGEFPAGREFTAAVLHVDVPNKTVFVWECGSVLIDFLFVGQTPLRELGQMPNFGEVFAFYSGADRSFSRVALYAAANNRYEAYRVDYGDYIQLSGMERIFALPDDLQKLPGQAIRCSVANSIRAAQLNMFKGNGVRLRVMDNNGGELLVTHIKNGNSESENAEDLQMDAAFEQTVPGRREMGITARIKVSFIHSPIDFYGHFLDGPVPPVWQEEDVPKGNFEFRPMDIVLAKYEDGLYYRARITAMCNYACLLFYVDFGYTQYAAVYSLAPCFPEQKMIPGLAMKFQIEGLRNAERQTEKVCDGFDYLTEKLLGQEIAVTITKYQHPDGFLIRLQGGLADVQPHILEEGYAFPE</sequence>
<dbReference type="Proteomes" id="UP001652628">
    <property type="component" value="Chromosome X"/>
</dbReference>
<protein>
    <submittedName>
        <fullName evidence="4 5">Tudor domain-containing protein krimp</fullName>
    </submittedName>
</protein>
<evidence type="ECO:0000313" key="4">
    <source>
        <dbReference type="RefSeq" id="XP_016930823.2"/>
    </source>
</evidence>
<gene>
    <name evidence="4 5 6" type="primary">LOC108010465</name>
</gene>
<dbReference type="SUPFAM" id="SSF63748">
    <property type="entry name" value="Tudor/PWWP/MBT"/>
    <property type="match status" value="2"/>
</dbReference>
<feature type="region of interest" description="Disordered" evidence="1">
    <location>
        <begin position="1"/>
        <end position="24"/>
    </location>
</feature>
<evidence type="ECO:0000313" key="3">
    <source>
        <dbReference type="Proteomes" id="UP001652628"/>
    </source>
</evidence>
<evidence type="ECO:0000313" key="6">
    <source>
        <dbReference type="RefSeq" id="XP_070853611.1"/>
    </source>
</evidence>
<reference evidence="4 5" key="1">
    <citation type="submission" date="2025-05" db="UniProtKB">
        <authorList>
            <consortium name="RefSeq"/>
        </authorList>
    </citation>
    <scope>IDENTIFICATION</scope>
</reference>
<keyword evidence="3" id="KW-1185">Reference proteome</keyword>
<proteinExistence type="predicted"/>
<dbReference type="Pfam" id="PF00567">
    <property type="entry name" value="TUDOR"/>
    <property type="match status" value="1"/>
</dbReference>
<dbReference type="InterPro" id="IPR002999">
    <property type="entry name" value="Tudor"/>
</dbReference>
<dbReference type="RefSeq" id="XP_016930823.2">
    <property type="nucleotide sequence ID" value="XM_017075334.4"/>
</dbReference>
<dbReference type="GO" id="GO:0005737">
    <property type="term" value="C:cytoplasm"/>
    <property type="evidence" value="ECO:0007669"/>
    <property type="project" value="UniProtKB-ARBA"/>
</dbReference>
<evidence type="ECO:0000256" key="1">
    <source>
        <dbReference type="SAM" id="MobiDB-lite"/>
    </source>
</evidence>
<dbReference type="RefSeq" id="XP_016930824.2">
    <property type="nucleotide sequence ID" value="XM_017075335.4"/>
</dbReference>
<dbReference type="PANTHER" id="PTHR22948:SF76">
    <property type="entry name" value="FI20010P1-RELATED"/>
    <property type="match status" value="1"/>
</dbReference>
<feature type="domain" description="Tudor" evidence="2">
    <location>
        <begin position="328"/>
        <end position="384"/>
    </location>
</feature>
<dbReference type="PANTHER" id="PTHR22948">
    <property type="entry name" value="TUDOR DOMAIN CONTAINING PROTEIN"/>
    <property type="match status" value="1"/>
</dbReference>
<dbReference type="Pfam" id="PF24047">
    <property type="entry name" value="Tudor_krimper_1st"/>
    <property type="match status" value="1"/>
</dbReference>
<dbReference type="InterPro" id="IPR050621">
    <property type="entry name" value="Tudor_domain_containing"/>
</dbReference>
<dbReference type="InterPro" id="IPR056482">
    <property type="entry name" value="Tudor_krimper_1st"/>
</dbReference>
<organism evidence="3 5">
    <name type="scientific">Drosophila suzukii</name>
    <name type="common">Spotted-wing drosophila fruit fly</name>
    <dbReference type="NCBI Taxonomy" id="28584"/>
    <lineage>
        <taxon>Eukaryota</taxon>
        <taxon>Metazoa</taxon>
        <taxon>Ecdysozoa</taxon>
        <taxon>Arthropoda</taxon>
        <taxon>Hexapoda</taxon>
        <taxon>Insecta</taxon>
        <taxon>Pterygota</taxon>
        <taxon>Neoptera</taxon>
        <taxon>Endopterygota</taxon>
        <taxon>Diptera</taxon>
        <taxon>Brachycera</taxon>
        <taxon>Muscomorpha</taxon>
        <taxon>Ephydroidea</taxon>
        <taxon>Drosophilidae</taxon>
        <taxon>Drosophila</taxon>
        <taxon>Sophophora</taxon>
    </lineage>
</organism>
<dbReference type="CDD" id="cd20379">
    <property type="entry name" value="Tudor_dTUD-like"/>
    <property type="match status" value="1"/>
</dbReference>
<accession>A0AB39ZA01</accession>
<dbReference type="RefSeq" id="XP_070853611.1">
    <property type="nucleotide sequence ID" value="XM_070997510.1"/>
</dbReference>
<name>A0AB39ZA01_DROSZ</name>
<dbReference type="Gene3D" id="2.30.30.140">
    <property type="match status" value="2"/>
</dbReference>
<feature type="compositionally biased region" description="Polar residues" evidence="1">
    <location>
        <begin position="1"/>
        <end position="18"/>
    </location>
</feature>
<dbReference type="AlphaFoldDB" id="A0AB39ZA01"/>
<dbReference type="GeneID" id="108010465"/>
<evidence type="ECO:0000313" key="5">
    <source>
        <dbReference type="RefSeq" id="XP_016930824.2"/>
    </source>
</evidence>
<dbReference type="SMART" id="SM00333">
    <property type="entry name" value="TUDOR"/>
    <property type="match status" value="1"/>
</dbReference>
<evidence type="ECO:0000259" key="2">
    <source>
        <dbReference type="SMART" id="SM00333"/>
    </source>
</evidence>